<keyword evidence="2" id="KW-1185">Reference proteome</keyword>
<dbReference type="EMBL" id="CAJDYZ010011016">
    <property type="protein sequence ID" value="CAD1478799.1"/>
    <property type="molecule type" value="Genomic_DNA"/>
</dbReference>
<feature type="non-terminal residue" evidence="1">
    <location>
        <position position="1"/>
    </location>
</feature>
<evidence type="ECO:0000313" key="1">
    <source>
        <dbReference type="EMBL" id="CAD1478799.1"/>
    </source>
</evidence>
<accession>A0A6V7HF44</accession>
<gene>
    <name evidence="1" type="ORF">MHI_LOCUS825773</name>
</gene>
<proteinExistence type="predicted"/>
<protein>
    <submittedName>
        <fullName evidence="1">Uncharacterized protein</fullName>
    </submittedName>
</protein>
<dbReference type="Proteomes" id="UP000752696">
    <property type="component" value="Unassembled WGS sequence"/>
</dbReference>
<reference evidence="1" key="1">
    <citation type="submission" date="2020-07" db="EMBL/GenBank/DDBJ databases">
        <authorList>
            <person name="Nazaruddin N."/>
        </authorList>
    </citation>
    <scope>NUCLEOTIDE SEQUENCE</scope>
</reference>
<evidence type="ECO:0000313" key="2">
    <source>
        <dbReference type="Proteomes" id="UP000752696"/>
    </source>
</evidence>
<dbReference type="AlphaFoldDB" id="A0A6V7HF44"/>
<comment type="caution">
    <text evidence="1">The sequence shown here is derived from an EMBL/GenBank/DDBJ whole genome shotgun (WGS) entry which is preliminary data.</text>
</comment>
<sequence>KTILSNWEPMAKNYKEIWGRFLHRILLLAEYNTNVCRINSDKCVRTLKRNDERRSRNTDVR</sequence>
<name>A0A6V7HF44_9HYME</name>
<organism evidence="1 2">
    <name type="scientific">Heterotrigona itama</name>
    <dbReference type="NCBI Taxonomy" id="395501"/>
    <lineage>
        <taxon>Eukaryota</taxon>
        <taxon>Metazoa</taxon>
        <taxon>Ecdysozoa</taxon>
        <taxon>Arthropoda</taxon>
        <taxon>Hexapoda</taxon>
        <taxon>Insecta</taxon>
        <taxon>Pterygota</taxon>
        <taxon>Neoptera</taxon>
        <taxon>Endopterygota</taxon>
        <taxon>Hymenoptera</taxon>
        <taxon>Apocrita</taxon>
        <taxon>Aculeata</taxon>
        <taxon>Apoidea</taxon>
        <taxon>Anthophila</taxon>
        <taxon>Apidae</taxon>
        <taxon>Heterotrigona</taxon>
    </lineage>
</organism>